<sequence>ADRFSNDIKAMIGYQPLCSFRLCWRYLTPAVCIQTLIDRQHPLIRLCVCSGHVRLLAHLLVSADPRQWRDGPRMGYGDGLDADAVLCVPPAALGHLQPREHTGNPSA</sequence>
<keyword evidence="2" id="KW-1185">Reference proteome</keyword>
<comment type="caution">
    <text evidence="1">The sequence shown here is derived from an EMBL/GenBank/DDBJ whole genome shotgun (WGS) entry which is preliminary data.</text>
</comment>
<evidence type="ECO:0000313" key="1">
    <source>
        <dbReference type="EMBL" id="KAL0204421.1"/>
    </source>
</evidence>
<dbReference type="AlphaFoldDB" id="A0ABD0S1Z6"/>
<dbReference type="EMBL" id="JAMKFB020000001">
    <property type="protein sequence ID" value="KAL0204421.1"/>
    <property type="molecule type" value="Genomic_DNA"/>
</dbReference>
<organism evidence="1 2">
    <name type="scientific">Cirrhinus mrigala</name>
    <name type="common">Mrigala</name>
    <dbReference type="NCBI Taxonomy" id="683832"/>
    <lineage>
        <taxon>Eukaryota</taxon>
        <taxon>Metazoa</taxon>
        <taxon>Chordata</taxon>
        <taxon>Craniata</taxon>
        <taxon>Vertebrata</taxon>
        <taxon>Euteleostomi</taxon>
        <taxon>Actinopterygii</taxon>
        <taxon>Neopterygii</taxon>
        <taxon>Teleostei</taxon>
        <taxon>Ostariophysi</taxon>
        <taxon>Cypriniformes</taxon>
        <taxon>Cyprinidae</taxon>
        <taxon>Labeoninae</taxon>
        <taxon>Labeonini</taxon>
        <taxon>Cirrhinus</taxon>
    </lineage>
</organism>
<protein>
    <submittedName>
        <fullName evidence="1">Uncharacterized protein</fullName>
    </submittedName>
</protein>
<feature type="non-terminal residue" evidence="1">
    <location>
        <position position="1"/>
    </location>
</feature>
<accession>A0ABD0S1Z6</accession>
<dbReference type="Proteomes" id="UP001529510">
    <property type="component" value="Unassembled WGS sequence"/>
</dbReference>
<proteinExistence type="predicted"/>
<reference evidence="1 2" key="1">
    <citation type="submission" date="2024-05" db="EMBL/GenBank/DDBJ databases">
        <title>Genome sequencing and assembly of Indian major carp, Cirrhinus mrigala (Hamilton, 1822).</title>
        <authorList>
            <person name="Mohindra V."/>
            <person name="Chowdhury L.M."/>
            <person name="Lal K."/>
            <person name="Jena J.K."/>
        </authorList>
    </citation>
    <scope>NUCLEOTIDE SEQUENCE [LARGE SCALE GENOMIC DNA]</scope>
    <source>
        <strain evidence="1">CM1030</strain>
        <tissue evidence="1">Blood</tissue>
    </source>
</reference>
<gene>
    <name evidence="1" type="ORF">M9458_002439</name>
</gene>
<name>A0ABD0S1Z6_CIRMR</name>
<dbReference type="SUPFAM" id="SSF161070">
    <property type="entry name" value="SNF-like"/>
    <property type="match status" value="1"/>
</dbReference>
<evidence type="ECO:0000313" key="2">
    <source>
        <dbReference type="Proteomes" id="UP001529510"/>
    </source>
</evidence>
<dbReference type="InterPro" id="IPR037272">
    <property type="entry name" value="SNS_sf"/>
</dbReference>
<feature type="non-terminal residue" evidence="1">
    <location>
        <position position="107"/>
    </location>
</feature>